<dbReference type="EMBL" id="DQ489736">
    <property type="protein sequence ID" value="ACA82382.1"/>
    <property type="molecule type" value="Genomic_DNA"/>
</dbReference>
<comment type="similarity">
    <text evidence="1">Belongs to the ABC transporter superfamily.</text>
</comment>
<accession>B1MXY0</accession>
<dbReference type="KEGG" id="lci:LCK_00549"/>
<evidence type="ECO:0000313" key="7">
    <source>
        <dbReference type="EMBL" id="ACA82382.1"/>
    </source>
</evidence>
<dbReference type="STRING" id="349519.LCK_00549"/>
<name>B1MXY0_LEUCK</name>
<dbReference type="HOGENOM" id="CLU_000604_1_2_9"/>
<dbReference type="PROSITE" id="PS00211">
    <property type="entry name" value="ABC_TRANSPORTER_1"/>
    <property type="match status" value="1"/>
</dbReference>
<dbReference type="PROSITE" id="PS50893">
    <property type="entry name" value="ABC_TRANSPORTER_2"/>
    <property type="match status" value="1"/>
</dbReference>
<dbReference type="SMART" id="SM00382">
    <property type="entry name" value="AAA"/>
    <property type="match status" value="1"/>
</dbReference>
<protein>
    <submittedName>
        <fullName evidence="7">ABC-type branched-chain amino acid transport systems, ATPase component</fullName>
    </submittedName>
</protein>
<dbReference type="OrthoDB" id="9805514at2"/>
<evidence type="ECO:0000256" key="4">
    <source>
        <dbReference type="ARBA" id="ARBA00022840"/>
    </source>
</evidence>
<keyword evidence="4" id="KW-0067">ATP-binding</keyword>
<dbReference type="InterPro" id="IPR027417">
    <property type="entry name" value="P-loop_NTPase"/>
</dbReference>
<dbReference type="SUPFAM" id="SSF52540">
    <property type="entry name" value="P-loop containing nucleoside triphosphate hydrolases"/>
    <property type="match status" value="1"/>
</dbReference>
<dbReference type="GO" id="GO:0015658">
    <property type="term" value="F:branched-chain amino acid transmembrane transporter activity"/>
    <property type="evidence" value="ECO:0007669"/>
    <property type="project" value="InterPro"/>
</dbReference>
<dbReference type="Proteomes" id="UP000002166">
    <property type="component" value="Chromosome"/>
</dbReference>
<dbReference type="RefSeq" id="WP_004908092.1">
    <property type="nucleotide sequence ID" value="NC_010471.1"/>
</dbReference>
<dbReference type="GO" id="GO:0005524">
    <property type="term" value="F:ATP binding"/>
    <property type="evidence" value="ECO:0007669"/>
    <property type="project" value="UniProtKB-KW"/>
</dbReference>
<dbReference type="Gene3D" id="3.40.50.300">
    <property type="entry name" value="P-loop containing nucleotide triphosphate hydrolases"/>
    <property type="match status" value="1"/>
</dbReference>
<reference evidence="7 8" key="1">
    <citation type="journal article" date="2008" name="J. Bacteriol.">
        <title>Complete genome sequence of Leuconostoc citreum KM20.</title>
        <authorList>
            <person name="Kim J.F."/>
            <person name="Jeong H."/>
            <person name="Lee J.-S."/>
            <person name="Choi S.-H."/>
            <person name="Ha M."/>
            <person name="Hur C.-G."/>
            <person name="Kim J.-S."/>
            <person name="Lee S."/>
            <person name="Park H.-S."/>
            <person name="Park Y.-H."/>
            <person name="Oh T.K."/>
        </authorList>
    </citation>
    <scope>NUCLEOTIDE SEQUENCE [LARGE SCALE GENOMIC DNA]</scope>
    <source>
        <strain evidence="7 8">KM20</strain>
    </source>
</reference>
<gene>
    <name evidence="7" type="primary">livF</name>
    <name evidence="7" type="ordered locus">LCK_00549</name>
</gene>
<sequence length="242" mass="26126">MTQLLTVNNLSVNYGAIKAVQGVSLSVNRGEIVTLIGANGAGKSTILRTIAGLEKVASGLITFENQGFNRMPSDKRVQNGVVLVPEGRRVFPGMTVQENLQLGAFSVKDKHQVHAAFDTVYEQFPILKARLNQDAATLSGGEQQMLAIGRALMANPKMILLDEPSMGLAPLYIQKIFDIIENIRNHGVTVLVIEQNAAQALRIADRGYVIESGKIIATDTGEALLVSDDVKRAYLGSDVLIK</sequence>
<dbReference type="eggNOG" id="COG0410">
    <property type="taxonomic scope" value="Bacteria"/>
</dbReference>
<dbReference type="PIRSF" id="PIRSF039137">
    <property type="entry name" value="ABC_branched_ATPase"/>
    <property type="match status" value="1"/>
</dbReference>
<evidence type="ECO:0000256" key="3">
    <source>
        <dbReference type="ARBA" id="ARBA00022741"/>
    </source>
</evidence>
<evidence type="ECO:0000313" key="8">
    <source>
        <dbReference type="Proteomes" id="UP000002166"/>
    </source>
</evidence>
<evidence type="ECO:0000256" key="1">
    <source>
        <dbReference type="ARBA" id="ARBA00005417"/>
    </source>
</evidence>
<evidence type="ECO:0000256" key="5">
    <source>
        <dbReference type="ARBA" id="ARBA00022970"/>
    </source>
</evidence>
<dbReference type="AlphaFoldDB" id="B1MXY0"/>
<dbReference type="Pfam" id="PF00005">
    <property type="entry name" value="ABC_tran"/>
    <property type="match status" value="1"/>
</dbReference>
<dbReference type="InterPro" id="IPR017871">
    <property type="entry name" value="ABC_transporter-like_CS"/>
</dbReference>
<keyword evidence="8" id="KW-1185">Reference proteome</keyword>
<proteinExistence type="inferred from homology"/>
<dbReference type="InterPro" id="IPR052156">
    <property type="entry name" value="BCAA_Transport_ATP-bd_LivF"/>
</dbReference>
<feature type="domain" description="ABC transporter" evidence="6">
    <location>
        <begin position="5"/>
        <end position="237"/>
    </location>
</feature>
<dbReference type="GO" id="GO:0015807">
    <property type="term" value="P:L-amino acid transport"/>
    <property type="evidence" value="ECO:0007669"/>
    <property type="project" value="TreeGrafter"/>
</dbReference>
<evidence type="ECO:0000256" key="2">
    <source>
        <dbReference type="ARBA" id="ARBA00022448"/>
    </source>
</evidence>
<organism evidence="7 8">
    <name type="scientific">Leuconostoc citreum (strain KM20)</name>
    <dbReference type="NCBI Taxonomy" id="349519"/>
    <lineage>
        <taxon>Bacteria</taxon>
        <taxon>Bacillati</taxon>
        <taxon>Bacillota</taxon>
        <taxon>Bacilli</taxon>
        <taxon>Lactobacillales</taxon>
        <taxon>Lactobacillaceae</taxon>
        <taxon>Leuconostoc</taxon>
    </lineage>
</organism>
<keyword evidence="3" id="KW-0547">Nucleotide-binding</keyword>
<dbReference type="GO" id="GO:0016887">
    <property type="term" value="F:ATP hydrolysis activity"/>
    <property type="evidence" value="ECO:0007669"/>
    <property type="project" value="InterPro"/>
</dbReference>
<dbReference type="InterPro" id="IPR003439">
    <property type="entry name" value="ABC_transporter-like_ATP-bd"/>
</dbReference>
<evidence type="ECO:0000259" key="6">
    <source>
        <dbReference type="PROSITE" id="PS50893"/>
    </source>
</evidence>
<keyword evidence="2" id="KW-0813">Transport</keyword>
<dbReference type="PANTHER" id="PTHR43820:SF4">
    <property type="entry name" value="HIGH-AFFINITY BRANCHED-CHAIN AMINO ACID TRANSPORT ATP-BINDING PROTEIN LIVF"/>
    <property type="match status" value="1"/>
</dbReference>
<dbReference type="InterPro" id="IPR030660">
    <property type="entry name" value="ABC_branched_ATPase_LivF/BraG"/>
</dbReference>
<dbReference type="InterPro" id="IPR003593">
    <property type="entry name" value="AAA+_ATPase"/>
</dbReference>
<keyword evidence="5" id="KW-0029">Amino-acid transport</keyword>
<dbReference type="CDD" id="cd03224">
    <property type="entry name" value="ABC_TM1139_LivF_branched"/>
    <property type="match status" value="1"/>
</dbReference>
<dbReference type="PANTHER" id="PTHR43820">
    <property type="entry name" value="HIGH-AFFINITY BRANCHED-CHAIN AMINO ACID TRANSPORT ATP-BINDING PROTEIN LIVF"/>
    <property type="match status" value="1"/>
</dbReference>